<feature type="domain" description="Fungal lipase-type" evidence="1">
    <location>
        <begin position="61"/>
        <end position="181"/>
    </location>
</feature>
<dbReference type="Gene3D" id="3.40.50.1820">
    <property type="entry name" value="alpha/beta hydrolase"/>
    <property type="match status" value="1"/>
</dbReference>
<gene>
    <name evidence="2" type="ORF">METZ01_LOCUS320760</name>
</gene>
<protein>
    <recommendedName>
        <fullName evidence="1">Fungal lipase-type domain-containing protein</fullName>
    </recommendedName>
</protein>
<dbReference type="EMBL" id="UINC01104617">
    <property type="protein sequence ID" value="SVC67906.1"/>
    <property type="molecule type" value="Genomic_DNA"/>
</dbReference>
<dbReference type="InterPro" id="IPR002921">
    <property type="entry name" value="Fungal_lipase-type"/>
</dbReference>
<reference evidence="2" key="1">
    <citation type="submission" date="2018-05" db="EMBL/GenBank/DDBJ databases">
        <authorList>
            <person name="Lanie J.A."/>
            <person name="Ng W.-L."/>
            <person name="Kazmierczak K.M."/>
            <person name="Andrzejewski T.M."/>
            <person name="Davidsen T.M."/>
            <person name="Wayne K.J."/>
            <person name="Tettelin H."/>
            <person name="Glass J.I."/>
            <person name="Rusch D."/>
            <person name="Podicherti R."/>
            <person name="Tsui H.-C.T."/>
            <person name="Winkler M.E."/>
        </authorList>
    </citation>
    <scope>NUCLEOTIDE SEQUENCE</scope>
</reference>
<name>A0A382P3K6_9ZZZZ</name>
<dbReference type="InterPro" id="IPR051218">
    <property type="entry name" value="Sec_MonoDiacylglyc_Lipase"/>
</dbReference>
<sequence length="247" mass="28566">VFINDTYLKKAHWFAKLSALAYKNEEIQRMFFESEGIGNHIFLDSDGTQASLYCNKGEIGIIFRGTEPKKVQDILSDLDIRKKKAKKDNGYVHAGFQESLDDVWPDVIKFIETYTHSKIYLSGHSLGAAIATLAAARLDKCTALYTFGSPRVGGQKFVKDNKEILHWRFVNNNDIVPRVPSRIRWKHHGNRVYIDRKGQVNNNAHGWNLFVDLFIGYFSAWRKLKFFDNFSDHNIIKYTEHIYASIK</sequence>
<organism evidence="2">
    <name type="scientific">marine metagenome</name>
    <dbReference type="NCBI Taxonomy" id="408172"/>
    <lineage>
        <taxon>unclassified sequences</taxon>
        <taxon>metagenomes</taxon>
        <taxon>ecological metagenomes</taxon>
    </lineage>
</organism>
<dbReference type="AlphaFoldDB" id="A0A382P3K6"/>
<dbReference type="GO" id="GO:0006629">
    <property type="term" value="P:lipid metabolic process"/>
    <property type="evidence" value="ECO:0007669"/>
    <property type="project" value="InterPro"/>
</dbReference>
<dbReference type="CDD" id="cd00519">
    <property type="entry name" value="Lipase_3"/>
    <property type="match status" value="1"/>
</dbReference>
<dbReference type="SUPFAM" id="SSF53474">
    <property type="entry name" value="alpha/beta-Hydrolases"/>
    <property type="match status" value="1"/>
</dbReference>
<dbReference type="Pfam" id="PF01764">
    <property type="entry name" value="Lipase_3"/>
    <property type="match status" value="1"/>
</dbReference>
<proteinExistence type="predicted"/>
<dbReference type="InterPro" id="IPR029058">
    <property type="entry name" value="AB_hydrolase_fold"/>
</dbReference>
<accession>A0A382P3K6</accession>
<dbReference type="PANTHER" id="PTHR45856:SF24">
    <property type="entry name" value="FUNGAL LIPASE-LIKE DOMAIN-CONTAINING PROTEIN"/>
    <property type="match status" value="1"/>
</dbReference>
<evidence type="ECO:0000313" key="2">
    <source>
        <dbReference type="EMBL" id="SVC67906.1"/>
    </source>
</evidence>
<feature type="non-terminal residue" evidence="2">
    <location>
        <position position="1"/>
    </location>
</feature>
<evidence type="ECO:0000259" key="1">
    <source>
        <dbReference type="Pfam" id="PF01764"/>
    </source>
</evidence>
<dbReference type="PANTHER" id="PTHR45856">
    <property type="entry name" value="ALPHA/BETA-HYDROLASES SUPERFAMILY PROTEIN"/>
    <property type="match status" value="1"/>
</dbReference>